<name>A0ABR1JHT1_9AGAR</name>
<evidence type="ECO:0000313" key="1">
    <source>
        <dbReference type="EMBL" id="KAK7460382.1"/>
    </source>
</evidence>
<proteinExistence type="predicted"/>
<dbReference type="Proteomes" id="UP001498398">
    <property type="component" value="Unassembled WGS sequence"/>
</dbReference>
<organism evidence="1 2">
    <name type="scientific">Marasmiellus scandens</name>
    <dbReference type="NCBI Taxonomy" id="2682957"/>
    <lineage>
        <taxon>Eukaryota</taxon>
        <taxon>Fungi</taxon>
        <taxon>Dikarya</taxon>
        <taxon>Basidiomycota</taxon>
        <taxon>Agaricomycotina</taxon>
        <taxon>Agaricomycetes</taxon>
        <taxon>Agaricomycetidae</taxon>
        <taxon>Agaricales</taxon>
        <taxon>Marasmiineae</taxon>
        <taxon>Omphalotaceae</taxon>
        <taxon>Marasmiellus</taxon>
    </lineage>
</organism>
<gene>
    <name evidence="1" type="ORF">VKT23_009105</name>
</gene>
<reference evidence="1 2" key="1">
    <citation type="submission" date="2024-01" db="EMBL/GenBank/DDBJ databases">
        <title>A draft genome for the cacao thread blight pathogen Marasmiellus scandens.</title>
        <authorList>
            <person name="Baruah I.K."/>
            <person name="Leung J."/>
            <person name="Bukari Y."/>
            <person name="Amoako-Attah I."/>
            <person name="Meinhardt L.W."/>
            <person name="Bailey B.A."/>
            <person name="Cohen S.P."/>
        </authorList>
    </citation>
    <scope>NUCLEOTIDE SEQUENCE [LARGE SCALE GENOMIC DNA]</scope>
    <source>
        <strain evidence="1 2">GH-19</strain>
    </source>
</reference>
<accession>A0ABR1JHT1</accession>
<evidence type="ECO:0008006" key="3">
    <source>
        <dbReference type="Google" id="ProtNLM"/>
    </source>
</evidence>
<evidence type="ECO:0000313" key="2">
    <source>
        <dbReference type="Proteomes" id="UP001498398"/>
    </source>
</evidence>
<comment type="caution">
    <text evidence="1">The sequence shown here is derived from an EMBL/GenBank/DDBJ whole genome shotgun (WGS) entry which is preliminary data.</text>
</comment>
<keyword evidence="2" id="KW-1185">Reference proteome</keyword>
<dbReference type="EMBL" id="JBANRG010000015">
    <property type="protein sequence ID" value="KAK7460382.1"/>
    <property type="molecule type" value="Genomic_DNA"/>
</dbReference>
<protein>
    <recommendedName>
        <fullName evidence="3">Early growth response 1</fullName>
    </recommendedName>
</protein>
<sequence length="272" mass="29298">MLCLSSSPHHIGGLGNRNSYSDPNAASSVSLRFPVRTDESAAVTLMNREVVCGGVTQSYELPEVPAFVAPQAPGFFGLQTYPGQSYVDTSQSLIGSGSSSWANHTNSTSGLWQMSYYSGPSLPSCAPAATPSRPRSYFLPSEFSGPDDLAVSSFRNFFQVQGSAPLHQHSVDPGALQSTYIDQRTGHERSTQESLGSVQIMTSGHGHDGGAAHSPIELHKPLVATKEVRKASRNRRKQPGNKGKFICDICSDDFTEAHNLKRMSSFNCVNRS</sequence>